<evidence type="ECO:0000313" key="2">
    <source>
        <dbReference type="EMBL" id="CAG9485466.1"/>
    </source>
</evidence>
<keyword evidence="1" id="KW-0812">Transmembrane</keyword>
<dbReference type="VEuPathDB" id="PlasmoDB:PVPAM_130008300"/>
<accession>A0A8S4HHJ9</accession>
<sequence length="299" mass="35951">MIINLLTDSDEPTMKVNEKLRETLNLSELVYKYNHQNSEKLNGSVWMSTFETNFQAFCKQISEYWNSSNKDKRCRDLNFYLSEIRYYLDDLQLKKRIDGVLEFDLVTNYLTSVIKNDEVNNCVKKVSALTKQMKIKKNLDDYCENRDFMKNRIKYKFDDINCEKYSRYVESNKIKFLSTLPSIKQHLSYYTVDRICSLSNIRNTFPIVHCSGFMYYFDKIFEIYLLKYGFLGIITFVLILSSSMMIRRCISAENRKKKLRQKYMETEDMDHAVEIPQEYLDEPLKERNYHIPYKQMEQE</sequence>
<organism evidence="2 3">
    <name type="scientific">Plasmodium vivax</name>
    <name type="common">malaria parasite P. vivax</name>
    <dbReference type="NCBI Taxonomy" id="5855"/>
    <lineage>
        <taxon>Eukaryota</taxon>
        <taxon>Sar</taxon>
        <taxon>Alveolata</taxon>
        <taxon>Apicomplexa</taxon>
        <taxon>Aconoidasida</taxon>
        <taxon>Haemosporida</taxon>
        <taxon>Plasmodiidae</taxon>
        <taxon>Plasmodium</taxon>
        <taxon>Plasmodium (Plasmodium)</taxon>
    </lineage>
</organism>
<evidence type="ECO:0000256" key="1">
    <source>
        <dbReference type="SAM" id="Phobius"/>
    </source>
</evidence>
<feature type="transmembrane region" description="Helical" evidence="1">
    <location>
        <begin position="228"/>
        <end position="250"/>
    </location>
</feature>
<reference evidence="2" key="1">
    <citation type="submission" date="2021-09" db="EMBL/GenBank/DDBJ databases">
        <authorList>
            <consortium name="Pathogen Informatics"/>
        </authorList>
    </citation>
    <scope>NUCLEOTIDE SEQUENCE</scope>
    <source>
        <strain evidence="2">PvW1</strain>
    </source>
</reference>
<keyword evidence="1" id="KW-0472">Membrane</keyword>
<comment type="caution">
    <text evidence="2">The sequence shown here is derived from an EMBL/GenBank/DDBJ whole genome shotgun (WGS) entry which is preliminary data.</text>
</comment>
<dbReference type="Proteomes" id="UP000779233">
    <property type="component" value="Unassembled WGS sequence"/>
</dbReference>
<dbReference type="AlphaFoldDB" id="A0A8S4HHJ9"/>
<gene>
    <name evidence="2" type="ORF">PVW1_000015400</name>
</gene>
<evidence type="ECO:0000313" key="3">
    <source>
        <dbReference type="Proteomes" id="UP000779233"/>
    </source>
</evidence>
<dbReference type="EMBL" id="CAJZCX010000017">
    <property type="protein sequence ID" value="CAG9485466.1"/>
    <property type="molecule type" value="Genomic_DNA"/>
</dbReference>
<protein>
    <submittedName>
        <fullName evidence="2">(malaria parasite P. vivax) hypothetical protein</fullName>
    </submittedName>
</protein>
<name>A0A8S4HHJ9_PLAVI</name>
<proteinExistence type="predicted"/>
<keyword evidence="1" id="KW-1133">Transmembrane helix</keyword>